<dbReference type="EMBL" id="LTBC01000003">
    <property type="protein sequence ID" value="KYH32814.1"/>
    <property type="molecule type" value="Genomic_DNA"/>
</dbReference>
<dbReference type="PATRIC" id="fig|1122241.3.peg.1490"/>
<evidence type="ECO:0000313" key="2">
    <source>
        <dbReference type="Proteomes" id="UP000075670"/>
    </source>
</evidence>
<name>A0A151AYS8_9FIRM</name>
<sequence length="174" mass="20358">MNSVSQVRHFLEEHNMRCLATRCQKNGCIFHLDLHTDRLIIDVDNWGNDQGCSTKLCDYIILYDDQHSHKIILILIEMKSGRSKGTRPLEQIQSTIQTMSQFFCRVSISTFLPILLYGRRPPRTMDFKTLKDKRVMFKGKKYPLIIRHCGSYISEILTRYSGINDFRHYHATGS</sequence>
<protein>
    <submittedName>
        <fullName evidence="1">Uncharacterized protein</fullName>
    </submittedName>
</protein>
<dbReference type="Proteomes" id="UP000075670">
    <property type="component" value="Unassembled WGS sequence"/>
</dbReference>
<organism evidence="1 2">
    <name type="scientific">Moorella mulderi DSM 14980</name>
    <dbReference type="NCBI Taxonomy" id="1122241"/>
    <lineage>
        <taxon>Bacteria</taxon>
        <taxon>Bacillati</taxon>
        <taxon>Bacillota</taxon>
        <taxon>Clostridia</taxon>
        <taxon>Neomoorellales</taxon>
        <taxon>Neomoorellaceae</taxon>
        <taxon>Neomoorella</taxon>
    </lineage>
</organism>
<proteinExistence type="predicted"/>
<evidence type="ECO:0000313" key="1">
    <source>
        <dbReference type="EMBL" id="KYH32814.1"/>
    </source>
</evidence>
<comment type="caution">
    <text evidence="1">The sequence shown here is derived from an EMBL/GenBank/DDBJ whole genome shotgun (WGS) entry which is preliminary data.</text>
</comment>
<reference evidence="1 2" key="1">
    <citation type="submission" date="2016-02" db="EMBL/GenBank/DDBJ databases">
        <title>Genome sequence of Moorella mulderi DSM 14980.</title>
        <authorList>
            <person name="Poehlein A."/>
            <person name="Daniel R."/>
        </authorList>
    </citation>
    <scope>NUCLEOTIDE SEQUENCE [LARGE SCALE GENOMIC DNA]</scope>
    <source>
        <strain evidence="1 2">DSM 14980</strain>
    </source>
</reference>
<dbReference type="AlphaFoldDB" id="A0A151AYS8"/>
<keyword evidence="2" id="KW-1185">Reference proteome</keyword>
<accession>A0A151AYS8</accession>
<gene>
    <name evidence="1" type="ORF">MOMUL_14160</name>
</gene>
<dbReference type="RefSeq" id="WP_153018285.1">
    <property type="nucleotide sequence ID" value="NZ_LTBC01000003.1"/>
</dbReference>